<dbReference type="PRINTS" id="PR00453">
    <property type="entry name" value="VWFADOMAIN"/>
</dbReference>
<accession>A0A2R2MN62</accession>
<dbReference type="KEGG" id="lak:106169233"/>
<evidence type="ECO:0000259" key="1">
    <source>
        <dbReference type="PROSITE" id="PS50234"/>
    </source>
</evidence>
<reference evidence="3" key="1">
    <citation type="submission" date="2025-08" db="UniProtKB">
        <authorList>
            <consortium name="RefSeq"/>
        </authorList>
    </citation>
    <scope>IDENTIFICATION</scope>
    <source>
        <tissue evidence="3">Gonads</tissue>
    </source>
</reference>
<sequence length="213" mass="23601">MEGREERKKRVGCGTWEIGIRITDVMHLEGDRGGRESGRGTWGKAGSSMCWVLAVALCLVAGVQGQLGNPRPMSVQELGFGCLLDMCIAVDSSHSLDSQGFQQELDFLEKLVDFIDGMADEVKAHYAAVVFSTNVSVHFDFSETRTKEEVKEKLQQIPYIRGRTNIPDAMEQCRMLLQFSPSKRYADIGAYIVTLVLTDGVANEGIPHPLELF</sequence>
<dbReference type="PANTHER" id="PTHR24020">
    <property type="entry name" value="COLLAGEN ALPHA"/>
    <property type="match status" value="1"/>
</dbReference>
<dbReference type="PROSITE" id="PS50234">
    <property type="entry name" value="VWFA"/>
    <property type="match status" value="1"/>
</dbReference>
<keyword evidence="2" id="KW-1185">Reference proteome</keyword>
<dbReference type="InParanoid" id="A0A2R2MN62"/>
<dbReference type="InterPro" id="IPR050525">
    <property type="entry name" value="ECM_Assembly_Org"/>
</dbReference>
<dbReference type="Pfam" id="PF00092">
    <property type="entry name" value="VWA"/>
    <property type="match status" value="1"/>
</dbReference>
<dbReference type="InterPro" id="IPR002035">
    <property type="entry name" value="VWF_A"/>
</dbReference>
<proteinExistence type="predicted"/>
<gene>
    <name evidence="3" type="primary">LOC106169233</name>
</gene>
<dbReference type="CDD" id="cd01450">
    <property type="entry name" value="vWFA_subfamily_ECM"/>
    <property type="match status" value="1"/>
</dbReference>
<dbReference type="Gene3D" id="3.40.50.410">
    <property type="entry name" value="von Willebrand factor, type A domain"/>
    <property type="match status" value="1"/>
</dbReference>
<dbReference type="Proteomes" id="UP000085678">
    <property type="component" value="Unplaced"/>
</dbReference>
<evidence type="ECO:0000313" key="3">
    <source>
        <dbReference type="RefSeq" id="XP_023931651.1"/>
    </source>
</evidence>
<organism evidence="2 3">
    <name type="scientific">Lingula anatina</name>
    <name type="common">Brachiopod</name>
    <name type="synonym">Lingula unguis</name>
    <dbReference type="NCBI Taxonomy" id="7574"/>
    <lineage>
        <taxon>Eukaryota</taxon>
        <taxon>Metazoa</taxon>
        <taxon>Spiralia</taxon>
        <taxon>Lophotrochozoa</taxon>
        <taxon>Brachiopoda</taxon>
        <taxon>Linguliformea</taxon>
        <taxon>Lingulata</taxon>
        <taxon>Lingulida</taxon>
        <taxon>Linguloidea</taxon>
        <taxon>Lingulidae</taxon>
        <taxon>Lingula</taxon>
    </lineage>
</organism>
<name>A0A2R2MN62_LINAN</name>
<dbReference type="GeneID" id="106169233"/>
<protein>
    <submittedName>
        <fullName evidence="3">Uncharacterized protein LOC106169233</fullName>
    </submittedName>
</protein>
<dbReference type="OrthoDB" id="6132182at2759"/>
<evidence type="ECO:0000313" key="2">
    <source>
        <dbReference type="Proteomes" id="UP000085678"/>
    </source>
</evidence>
<dbReference type="RefSeq" id="XP_023931651.1">
    <property type="nucleotide sequence ID" value="XM_024075883.1"/>
</dbReference>
<feature type="domain" description="VWFA" evidence="1">
    <location>
        <begin position="85"/>
        <end position="213"/>
    </location>
</feature>
<dbReference type="AlphaFoldDB" id="A0A2R2MN62"/>
<dbReference type="SUPFAM" id="SSF53300">
    <property type="entry name" value="vWA-like"/>
    <property type="match status" value="1"/>
</dbReference>
<dbReference type="InterPro" id="IPR036465">
    <property type="entry name" value="vWFA_dom_sf"/>
</dbReference>